<dbReference type="PROSITE" id="PS00765">
    <property type="entry name" value="P_GLUCOSE_ISOMERASE_1"/>
    <property type="match status" value="1"/>
</dbReference>
<accession>A0ABS0NCG2</accession>
<comment type="pathway">
    <text evidence="7">Carbohydrate biosynthesis; gluconeogenesis.</text>
</comment>
<dbReference type="Gene3D" id="1.10.1390.10">
    <property type="match status" value="1"/>
</dbReference>
<dbReference type="InterPro" id="IPR001672">
    <property type="entry name" value="G6P_Isomerase"/>
</dbReference>
<keyword evidence="4 7" id="KW-0324">Glycolysis</keyword>
<dbReference type="InterPro" id="IPR018189">
    <property type="entry name" value="Phosphoglucose_isomerase_CS"/>
</dbReference>
<dbReference type="EMBL" id="JACSGR010000007">
    <property type="protein sequence ID" value="MBH5329945.1"/>
    <property type="molecule type" value="Genomic_DNA"/>
</dbReference>
<dbReference type="CDD" id="cd05016">
    <property type="entry name" value="SIS_PGI_2"/>
    <property type="match status" value="1"/>
</dbReference>
<dbReference type="InterPro" id="IPR035482">
    <property type="entry name" value="SIS_PGI_2"/>
</dbReference>
<feature type="active site" description="Proton donor" evidence="7">
    <location>
        <position position="352"/>
    </location>
</feature>
<comment type="subcellular location">
    <subcellularLocation>
        <location evidence="7">Cytoplasm</location>
    </subcellularLocation>
</comment>
<evidence type="ECO:0000256" key="2">
    <source>
        <dbReference type="ARBA" id="ARBA00006604"/>
    </source>
</evidence>
<comment type="caution">
    <text evidence="9">The sequence shown here is derived from an EMBL/GenBank/DDBJ whole genome shotgun (WGS) entry which is preliminary data.</text>
</comment>
<comment type="catalytic activity">
    <reaction evidence="6 7 8">
        <text>alpha-D-glucose 6-phosphate = beta-D-fructose 6-phosphate</text>
        <dbReference type="Rhea" id="RHEA:11816"/>
        <dbReference type="ChEBI" id="CHEBI:57634"/>
        <dbReference type="ChEBI" id="CHEBI:58225"/>
        <dbReference type="EC" id="5.3.1.9"/>
    </reaction>
</comment>
<keyword evidence="5 7" id="KW-0413">Isomerase</keyword>
<dbReference type="CDD" id="cd05015">
    <property type="entry name" value="SIS_PGI_1"/>
    <property type="match status" value="1"/>
</dbReference>
<dbReference type="SUPFAM" id="SSF53697">
    <property type="entry name" value="SIS domain"/>
    <property type="match status" value="1"/>
</dbReference>
<dbReference type="Pfam" id="PF00342">
    <property type="entry name" value="PGI"/>
    <property type="match status" value="1"/>
</dbReference>
<evidence type="ECO:0000256" key="7">
    <source>
        <dbReference type="HAMAP-Rule" id="MF_00473"/>
    </source>
</evidence>
<dbReference type="PANTHER" id="PTHR11469">
    <property type="entry name" value="GLUCOSE-6-PHOSPHATE ISOMERASE"/>
    <property type="match status" value="1"/>
</dbReference>
<dbReference type="InterPro" id="IPR046348">
    <property type="entry name" value="SIS_dom_sf"/>
</dbReference>
<protein>
    <recommendedName>
        <fullName evidence="7">Glucose-6-phosphate isomerase</fullName>
        <shortName evidence="7">GPI</shortName>
        <ecNumber evidence="7">5.3.1.9</ecNumber>
    </recommendedName>
    <alternativeName>
        <fullName evidence="7">Phosphoglucose isomerase</fullName>
        <shortName evidence="7">PGI</shortName>
    </alternativeName>
    <alternativeName>
        <fullName evidence="7">Phosphohexose isomerase</fullName>
        <shortName evidence="7">PHI</shortName>
    </alternativeName>
</protein>
<comment type="function">
    <text evidence="7">Catalyzes the reversible isomerization of glucose-6-phosphate to fructose-6-phosphate.</text>
</comment>
<comment type="similarity">
    <text evidence="2 7 8">Belongs to the GPI family.</text>
</comment>
<dbReference type="InterPro" id="IPR035476">
    <property type="entry name" value="SIS_PGI_1"/>
</dbReference>
<dbReference type="PANTHER" id="PTHR11469:SF1">
    <property type="entry name" value="GLUCOSE-6-PHOSPHATE ISOMERASE"/>
    <property type="match status" value="1"/>
</dbReference>
<dbReference type="HAMAP" id="MF_00473">
    <property type="entry name" value="G6P_isomerase"/>
    <property type="match status" value="1"/>
</dbReference>
<comment type="pathway">
    <text evidence="1 7 8">Carbohydrate degradation; glycolysis; D-glyceraldehyde 3-phosphate and glycerone phosphate from D-glucose: step 2/4.</text>
</comment>
<gene>
    <name evidence="7 9" type="primary">pgi</name>
    <name evidence="9" type="ORF">H9Q10_09735</name>
</gene>
<name>A0ABS0NCG2_9NEIS</name>
<evidence type="ECO:0000256" key="6">
    <source>
        <dbReference type="ARBA" id="ARBA00029321"/>
    </source>
</evidence>
<keyword evidence="3 7" id="KW-0312">Gluconeogenesis</keyword>
<dbReference type="EC" id="5.3.1.9" evidence="7"/>
<feature type="active site" evidence="7">
    <location>
        <position position="383"/>
    </location>
</feature>
<dbReference type="RefSeq" id="WP_197903790.1">
    <property type="nucleotide sequence ID" value="NZ_JACSGR010000007.1"/>
</dbReference>
<feature type="active site" evidence="7">
    <location>
        <position position="511"/>
    </location>
</feature>
<dbReference type="PROSITE" id="PS00174">
    <property type="entry name" value="P_GLUCOSE_ISOMERASE_2"/>
    <property type="match status" value="1"/>
</dbReference>
<reference evidence="9 10" key="1">
    <citation type="submission" date="2020-09" db="EMBL/GenBank/DDBJ databases">
        <title>Eikenella S3660 sp. nov., isolated from a throat swab.</title>
        <authorList>
            <person name="Buhl M."/>
        </authorList>
    </citation>
    <scope>NUCLEOTIDE SEQUENCE [LARGE SCALE GENOMIC DNA]</scope>
    <source>
        <strain evidence="9 10">S3360</strain>
    </source>
</reference>
<dbReference type="Proteomes" id="UP000768471">
    <property type="component" value="Unassembled WGS sequence"/>
</dbReference>
<evidence type="ECO:0000256" key="5">
    <source>
        <dbReference type="ARBA" id="ARBA00023235"/>
    </source>
</evidence>
<evidence type="ECO:0000256" key="8">
    <source>
        <dbReference type="RuleBase" id="RU000612"/>
    </source>
</evidence>
<dbReference type="PRINTS" id="PR00662">
    <property type="entry name" value="G6PISOMERASE"/>
</dbReference>
<evidence type="ECO:0000256" key="4">
    <source>
        <dbReference type="ARBA" id="ARBA00023152"/>
    </source>
</evidence>
<keyword evidence="7" id="KW-0963">Cytoplasm</keyword>
<dbReference type="PROSITE" id="PS51463">
    <property type="entry name" value="P_GLUCOSE_ISOMERASE_3"/>
    <property type="match status" value="1"/>
</dbReference>
<evidence type="ECO:0000313" key="10">
    <source>
        <dbReference type="Proteomes" id="UP000768471"/>
    </source>
</evidence>
<proteinExistence type="inferred from homology"/>
<dbReference type="Gene3D" id="3.40.50.10490">
    <property type="entry name" value="Glucose-6-phosphate isomerase like protein, domain 1"/>
    <property type="match status" value="2"/>
</dbReference>
<dbReference type="NCBIfam" id="NF001211">
    <property type="entry name" value="PRK00179.1"/>
    <property type="match status" value="1"/>
</dbReference>
<organism evidence="9 10">
    <name type="scientific">Eikenella glucosivorans</name>
    <dbReference type="NCBI Taxonomy" id="2766967"/>
    <lineage>
        <taxon>Bacteria</taxon>
        <taxon>Pseudomonadati</taxon>
        <taxon>Pseudomonadota</taxon>
        <taxon>Betaproteobacteria</taxon>
        <taxon>Neisseriales</taxon>
        <taxon>Neisseriaceae</taxon>
        <taxon>Eikenella</taxon>
    </lineage>
</organism>
<evidence type="ECO:0000256" key="3">
    <source>
        <dbReference type="ARBA" id="ARBA00022432"/>
    </source>
</evidence>
<keyword evidence="10" id="KW-1185">Reference proteome</keyword>
<evidence type="ECO:0000256" key="1">
    <source>
        <dbReference type="ARBA" id="ARBA00004926"/>
    </source>
</evidence>
<dbReference type="GO" id="GO:0004347">
    <property type="term" value="F:glucose-6-phosphate isomerase activity"/>
    <property type="evidence" value="ECO:0007669"/>
    <property type="project" value="UniProtKB-EC"/>
</dbReference>
<evidence type="ECO:0000313" key="9">
    <source>
        <dbReference type="EMBL" id="MBH5329945.1"/>
    </source>
</evidence>
<sequence>MSPTALPAWQALAEHQRATAHLHLRERFAAEPDRFQRMHTKLNGLLLDYSKNRIGEDTLELLCRLADESGAADLRRQMYAGGKINLSENRAVLHTALRLPENAPPVFVDDLNIVPQVHAELNRALDFATRLQNGTHLGCTGAPIRDVVNIGIGGSDLGPRMVAQALAPYRQNLNVHFAANLDSADLDAILHRVEPSTTLFIIASKSFRTPETLLNAHAARRWFLQSGRSEADIAQHFAAVSANVEAAAEFGIAPQNVFAMFDWVGGRYSVWSAIGLPVMCAVGSENFRDFLRGGRAMDEHFLNTPWRHNIPALLALIGIWQQNFCGSASHIVIPYSHGLRRLPAHLQQLDMESNGKNCRRDGSPADCATGAAIWGEAGVNCQHAFFQLIHQGTQVIPVDFIVPLLGEEEDDGRHLRLVANAFAQAEALMRGKSEAEARAELAHQGLPESEQTALAGQRSFSGNRPSNTILVERITPYTLGMILAMYEHKVFMQGAIWGINSFDQWGVEYGKVLAQTILPELQGAPAARHDASTAALIERYRQAAAKQP</sequence>
<dbReference type="InterPro" id="IPR023096">
    <property type="entry name" value="G6P_Isomerase_C"/>
</dbReference>